<evidence type="ECO:0000313" key="2">
    <source>
        <dbReference type="Proteomes" id="UP000078543"/>
    </source>
</evidence>
<proteinExistence type="predicted"/>
<dbReference type="STRING" id="1437059.A6A05_11530"/>
<sequence>MQHPAFVRKTYAETLDLMVEARNYLGLAGPPVGRSPIESVVGLRHSCEALRATARLTSVMAWLMMQRAIQLGEVDEDQALAGAAWLDGDPVCLAEADEPLLPQGLQNLLRRSLLLYVRVARIEERLRQAA</sequence>
<dbReference type="RefSeq" id="WP_068499845.1">
    <property type="nucleotide sequence ID" value="NZ_LWQU01000134.1"/>
</dbReference>
<reference evidence="1 2" key="1">
    <citation type="submission" date="2016-04" db="EMBL/GenBank/DDBJ databases">
        <title>Draft genome sequence of freshwater magnetotactic bacteria Magnetospirillum marisnigri SP-1 and Magnetospirillum moscoviense BB-1.</title>
        <authorList>
            <person name="Koziaeva V."/>
            <person name="Dziuba M.V."/>
            <person name="Ivanov T.M."/>
            <person name="Kuznetsov B."/>
            <person name="Grouzdev D.S."/>
        </authorList>
    </citation>
    <scope>NUCLEOTIDE SEQUENCE [LARGE SCALE GENOMIC DNA]</scope>
    <source>
        <strain evidence="1 2">BB-1</strain>
    </source>
</reference>
<dbReference type="Pfam" id="PF07323">
    <property type="entry name" value="DUF1465"/>
    <property type="match status" value="1"/>
</dbReference>
<organism evidence="1 2">
    <name type="scientific">Magnetospirillum moscoviense</name>
    <dbReference type="NCBI Taxonomy" id="1437059"/>
    <lineage>
        <taxon>Bacteria</taxon>
        <taxon>Pseudomonadati</taxon>
        <taxon>Pseudomonadota</taxon>
        <taxon>Alphaproteobacteria</taxon>
        <taxon>Rhodospirillales</taxon>
        <taxon>Rhodospirillaceae</taxon>
        <taxon>Magnetospirillum</taxon>
    </lineage>
</organism>
<dbReference type="OrthoDB" id="9799531at2"/>
<dbReference type="InterPro" id="IPR010848">
    <property type="entry name" value="DUF1465"/>
</dbReference>
<protein>
    <submittedName>
        <fullName evidence="1">Uncharacterized protein</fullName>
    </submittedName>
</protein>
<dbReference type="Proteomes" id="UP000078543">
    <property type="component" value="Unassembled WGS sequence"/>
</dbReference>
<name>A0A178MPZ7_9PROT</name>
<dbReference type="EMBL" id="LWQU01000134">
    <property type="protein sequence ID" value="OAN50892.1"/>
    <property type="molecule type" value="Genomic_DNA"/>
</dbReference>
<keyword evidence="2" id="KW-1185">Reference proteome</keyword>
<evidence type="ECO:0000313" key="1">
    <source>
        <dbReference type="EMBL" id="OAN50892.1"/>
    </source>
</evidence>
<accession>A0A178MPZ7</accession>
<comment type="caution">
    <text evidence="1">The sequence shown here is derived from an EMBL/GenBank/DDBJ whole genome shotgun (WGS) entry which is preliminary data.</text>
</comment>
<dbReference type="AlphaFoldDB" id="A0A178MPZ7"/>
<dbReference type="Gene3D" id="1.10.8.930">
    <property type="entry name" value="Protein of unknown function DUF1465"/>
    <property type="match status" value="1"/>
</dbReference>
<gene>
    <name evidence="1" type="ORF">A6A05_11530</name>
</gene>
<dbReference type="InterPro" id="IPR038301">
    <property type="entry name" value="AraC-like_sf"/>
</dbReference>